<proteinExistence type="predicted"/>
<dbReference type="AlphaFoldDB" id="A0A1J1J2U9"/>
<dbReference type="EMBL" id="CVRI01000065">
    <property type="protein sequence ID" value="CRL05774.1"/>
    <property type="molecule type" value="Genomic_DNA"/>
</dbReference>
<evidence type="ECO:0000313" key="2">
    <source>
        <dbReference type="Proteomes" id="UP000183832"/>
    </source>
</evidence>
<dbReference type="Proteomes" id="UP000183832">
    <property type="component" value="Unassembled WGS sequence"/>
</dbReference>
<gene>
    <name evidence="1" type="ORF">CLUMA_CG018803</name>
</gene>
<protein>
    <submittedName>
        <fullName evidence="1">CLUMA_CG018803, isoform A</fullName>
    </submittedName>
</protein>
<reference evidence="1 2" key="1">
    <citation type="submission" date="2015-04" db="EMBL/GenBank/DDBJ databases">
        <authorList>
            <person name="Syromyatnikov M.Y."/>
            <person name="Popov V.N."/>
        </authorList>
    </citation>
    <scope>NUCLEOTIDE SEQUENCE [LARGE SCALE GENOMIC DNA]</scope>
</reference>
<sequence>MYSRISINFEFSLGFYVDKFKIKNIEKSFFTTIYHHQLDLSISCELMDLCGLKQETNDGKMISFPPEDKTISPRRPGYFPISKLIS</sequence>
<organism evidence="1 2">
    <name type="scientific">Clunio marinus</name>
    <dbReference type="NCBI Taxonomy" id="568069"/>
    <lineage>
        <taxon>Eukaryota</taxon>
        <taxon>Metazoa</taxon>
        <taxon>Ecdysozoa</taxon>
        <taxon>Arthropoda</taxon>
        <taxon>Hexapoda</taxon>
        <taxon>Insecta</taxon>
        <taxon>Pterygota</taxon>
        <taxon>Neoptera</taxon>
        <taxon>Endopterygota</taxon>
        <taxon>Diptera</taxon>
        <taxon>Nematocera</taxon>
        <taxon>Chironomoidea</taxon>
        <taxon>Chironomidae</taxon>
        <taxon>Clunio</taxon>
    </lineage>
</organism>
<evidence type="ECO:0000313" key="1">
    <source>
        <dbReference type="EMBL" id="CRL05774.1"/>
    </source>
</evidence>
<dbReference type="OrthoDB" id="8188647at2759"/>
<accession>A0A1J1J2U9</accession>
<name>A0A1J1J2U9_9DIPT</name>
<keyword evidence="2" id="KW-1185">Reference proteome</keyword>